<sequence length="431" mass="47750">MLVQHRHSIRNTSSKVPLEADDDVLSTRLFTVYQVLLLAIESSHDGRTPVVKSRPSALSPHSFVYMHDDRTHLDLAQICPVALHAAPYTSPSSTTVTSRKSMTEQWCAGDISNLEYLMAVNAAAGRSIVRTTTASTTAHAVLPWVTDFTLPYTDDGTCHHHLRDLTMSKYRLTKGDDHLDLMYRHTGHHIPEKYTTNQCSLRLSDLSVAIYLARVLPRALLQRVVRSTFEPKEYPTSLAKMAASSPDECIPELFLDPSVLVSCHDDMLSLDLPSWCSTPDTCIAYHRRVLESPFVSAHLHAWIDVTFGVHLSGASAVRHRNVPHMGFVQEKPPHRGVSLNGFHARHKKLLTAKSFGARYATVLSPAYTLDDSGVAGSWFSVGCIVAELYLKRPLFSGHSIVEFALGGKLYGESFSVHKALPQLASLPPPIR</sequence>
<evidence type="ECO:0000313" key="2">
    <source>
        <dbReference type="EMBL" id="KAF0716368.1"/>
    </source>
</evidence>
<dbReference type="EMBL" id="VJMI01016853">
    <property type="protein sequence ID" value="KAF0716368.1"/>
    <property type="molecule type" value="Genomic_DNA"/>
</dbReference>
<dbReference type="Proteomes" id="UP000469452">
    <property type="component" value="Unassembled WGS sequence"/>
</dbReference>
<dbReference type="AlphaFoldDB" id="A0A6A4ZZU4"/>
<dbReference type="VEuPathDB" id="FungiDB:H257_09547"/>
<comment type="caution">
    <text evidence="2">The sequence shown here is derived from an EMBL/GenBank/DDBJ whole genome shotgun (WGS) entry which is preliminary data.</text>
</comment>
<dbReference type="SUPFAM" id="SSF81837">
    <property type="entry name" value="BEACH domain"/>
    <property type="match status" value="1"/>
</dbReference>
<dbReference type="PANTHER" id="PTHR46866">
    <property type="entry name" value="GH12955P"/>
    <property type="match status" value="1"/>
</dbReference>
<feature type="domain" description="BEACH" evidence="1">
    <location>
        <begin position="91"/>
        <end position="370"/>
    </location>
</feature>
<evidence type="ECO:0000259" key="1">
    <source>
        <dbReference type="PROSITE" id="PS50197"/>
    </source>
</evidence>
<dbReference type="Pfam" id="PF02138">
    <property type="entry name" value="Beach"/>
    <property type="match status" value="1"/>
</dbReference>
<organism evidence="2 3">
    <name type="scientific">Aphanomyces astaci</name>
    <name type="common">Crayfish plague agent</name>
    <dbReference type="NCBI Taxonomy" id="112090"/>
    <lineage>
        <taxon>Eukaryota</taxon>
        <taxon>Sar</taxon>
        <taxon>Stramenopiles</taxon>
        <taxon>Oomycota</taxon>
        <taxon>Saprolegniomycetes</taxon>
        <taxon>Saprolegniales</taxon>
        <taxon>Verrucalvaceae</taxon>
        <taxon>Aphanomyces</taxon>
    </lineage>
</organism>
<name>A0A6A4ZZU4_APHAT</name>
<evidence type="ECO:0000313" key="3">
    <source>
        <dbReference type="Proteomes" id="UP000469452"/>
    </source>
</evidence>
<dbReference type="InterPro" id="IPR000409">
    <property type="entry name" value="BEACH_dom"/>
</dbReference>
<accession>A0A6A4ZZU4</accession>
<gene>
    <name evidence="2" type="ORF">AaE_011121</name>
</gene>
<dbReference type="PROSITE" id="PS50197">
    <property type="entry name" value="BEACH"/>
    <property type="match status" value="1"/>
</dbReference>
<dbReference type="InterPro" id="IPR036372">
    <property type="entry name" value="BEACH_dom_sf"/>
</dbReference>
<protein>
    <recommendedName>
        <fullName evidence="1">BEACH domain-containing protein</fullName>
    </recommendedName>
</protein>
<dbReference type="PANTHER" id="PTHR46866:SF1">
    <property type="entry name" value="GH12955P"/>
    <property type="match status" value="1"/>
</dbReference>
<dbReference type="Gene3D" id="1.10.1540.10">
    <property type="entry name" value="BEACH domain"/>
    <property type="match status" value="1"/>
</dbReference>
<proteinExistence type="predicted"/>
<dbReference type="SMART" id="SM01026">
    <property type="entry name" value="Beach"/>
    <property type="match status" value="1"/>
</dbReference>
<reference evidence="2 3" key="1">
    <citation type="submission" date="2019-06" db="EMBL/GenBank/DDBJ databases">
        <title>Genomics analysis of Aphanomyces spp. identifies a new class of oomycete effector associated with host adaptation.</title>
        <authorList>
            <person name="Gaulin E."/>
        </authorList>
    </citation>
    <scope>NUCLEOTIDE SEQUENCE [LARGE SCALE GENOMIC DNA]</scope>
    <source>
        <strain evidence="2 3">E</strain>
    </source>
</reference>
<feature type="non-terminal residue" evidence="2">
    <location>
        <position position="431"/>
    </location>
</feature>